<proteinExistence type="inferred from homology"/>
<protein>
    <submittedName>
        <fullName evidence="16">Calcitonin gene-related peptide type 1 receptor-like isoform X2</fullName>
    </submittedName>
</protein>
<dbReference type="InterPro" id="IPR036445">
    <property type="entry name" value="GPCR_2_extracell_dom_sf"/>
</dbReference>
<evidence type="ECO:0000256" key="8">
    <source>
        <dbReference type="ARBA" id="ARBA00023170"/>
    </source>
</evidence>
<evidence type="ECO:0000313" key="16">
    <source>
        <dbReference type="RefSeq" id="XP_022240471.1"/>
    </source>
</evidence>
<feature type="transmembrane region" description="Helical" evidence="11">
    <location>
        <begin position="310"/>
        <end position="328"/>
    </location>
</feature>
<feature type="transmembrane region" description="Helical" evidence="11">
    <location>
        <begin position="253"/>
        <end position="273"/>
    </location>
</feature>
<reference evidence="16" key="1">
    <citation type="submission" date="2025-08" db="UniProtKB">
        <authorList>
            <consortium name="RefSeq"/>
        </authorList>
    </citation>
    <scope>IDENTIFICATION</scope>
    <source>
        <tissue evidence="16">Muscle</tissue>
    </source>
</reference>
<evidence type="ECO:0000256" key="5">
    <source>
        <dbReference type="ARBA" id="ARBA00022989"/>
    </source>
</evidence>
<evidence type="ECO:0000256" key="11">
    <source>
        <dbReference type="SAM" id="Phobius"/>
    </source>
</evidence>
<organism evidence="15 16">
    <name type="scientific">Limulus polyphemus</name>
    <name type="common">Atlantic horseshoe crab</name>
    <dbReference type="NCBI Taxonomy" id="6850"/>
    <lineage>
        <taxon>Eukaryota</taxon>
        <taxon>Metazoa</taxon>
        <taxon>Ecdysozoa</taxon>
        <taxon>Arthropoda</taxon>
        <taxon>Chelicerata</taxon>
        <taxon>Merostomata</taxon>
        <taxon>Xiphosura</taxon>
        <taxon>Limulidae</taxon>
        <taxon>Limulus</taxon>
    </lineage>
</organism>
<evidence type="ECO:0000256" key="2">
    <source>
        <dbReference type="ARBA" id="ARBA00005314"/>
    </source>
</evidence>
<dbReference type="Pfam" id="PF00002">
    <property type="entry name" value="7tm_2"/>
    <property type="match status" value="1"/>
</dbReference>
<evidence type="ECO:0000256" key="10">
    <source>
        <dbReference type="ARBA" id="ARBA00023224"/>
    </source>
</evidence>
<dbReference type="RefSeq" id="XP_022240471.1">
    <property type="nucleotide sequence ID" value="XM_022384763.1"/>
</dbReference>
<dbReference type="Proteomes" id="UP000694941">
    <property type="component" value="Unplaced"/>
</dbReference>
<feature type="domain" description="G-protein coupled receptors family 2 profile 2" evidence="14">
    <location>
        <begin position="216"/>
        <end position="472"/>
    </location>
</feature>
<dbReference type="PRINTS" id="PR00249">
    <property type="entry name" value="GPCRSECRETIN"/>
</dbReference>
<evidence type="ECO:0000256" key="6">
    <source>
        <dbReference type="ARBA" id="ARBA00023040"/>
    </source>
</evidence>
<evidence type="ECO:0000313" key="15">
    <source>
        <dbReference type="Proteomes" id="UP000694941"/>
    </source>
</evidence>
<keyword evidence="9" id="KW-0325">Glycoprotein</keyword>
<evidence type="ECO:0000256" key="7">
    <source>
        <dbReference type="ARBA" id="ARBA00023136"/>
    </source>
</evidence>
<feature type="domain" description="G-protein coupled receptors family 2 profile 1" evidence="13">
    <location>
        <begin position="124"/>
        <end position="211"/>
    </location>
</feature>
<feature type="transmembrane region" description="Helical" evidence="11">
    <location>
        <begin position="375"/>
        <end position="395"/>
    </location>
</feature>
<comment type="subcellular location">
    <subcellularLocation>
        <location evidence="1">Cell membrane</location>
        <topology evidence="1">Multi-pass membrane protein</topology>
    </subcellularLocation>
</comment>
<dbReference type="Gene3D" id="1.20.1070.10">
    <property type="entry name" value="Rhodopsin 7-helix transmembrane proteins"/>
    <property type="match status" value="1"/>
</dbReference>
<evidence type="ECO:0000256" key="1">
    <source>
        <dbReference type="ARBA" id="ARBA00004651"/>
    </source>
</evidence>
<dbReference type="Gene3D" id="4.10.1240.10">
    <property type="entry name" value="GPCR, family 2, extracellular hormone receptor domain"/>
    <property type="match status" value="1"/>
</dbReference>
<evidence type="ECO:0000256" key="9">
    <source>
        <dbReference type="ARBA" id="ARBA00023180"/>
    </source>
</evidence>
<keyword evidence="6" id="KW-0297">G-protein coupled receptor</keyword>
<keyword evidence="5 11" id="KW-1133">Transmembrane helix</keyword>
<sequence length="500" mass="57970">MYDQMTLLTALTIQLILTVGGLNNHTITTNPLYCRTERSLGAYLSLARYHDDTCARCYHYMPRWAFVNNTKPFRYLGIIGQLYEPFAKVLFHPQPRNRSHPIFATFKSSRYVDLWLSCCKAAVECCHTMLSTPEWQSDVPYCPRTWDGWQCWPDTPADQMAYIRCPDHIYFKNEPPQCPRYAMKMCRPNGTWFVSKQSKEWTDYSHCGIVDSLRKRLYFHIITFAVSITALVPALVIFFSYKQLQVHRVTMHKNLFVSLLLNGVFVIIFRTMVMTEESDERGDGQNFFQQNGPGCKVLFVTTKYFRMTSYMWMFCEGFYLHKLIVAAFAEQKSLVSFYVIGWGFPIIPVGIYAILRKTLKDERCWVIPMETYEWVMHGPYLVSLALNLAFLCNIIRGLVTKIRATHPNEPSQYRKAVRATLVLVPLFGVHFFLDKYRPSPGGCGWMDVYIYFNFAIDGLQLASSFTGICCGFDFLLPERRGNLASQEVLSKVQTTSQHTR</sequence>
<comment type="similarity">
    <text evidence="2">Belongs to the G-protein coupled receptor 2 family.</text>
</comment>
<dbReference type="PANTHER" id="PTHR45620:SF42">
    <property type="entry name" value="G-PROTEIN COUPLED RECEPTOR SEB-2"/>
    <property type="match status" value="1"/>
</dbReference>
<dbReference type="PROSITE" id="PS50227">
    <property type="entry name" value="G_PROTEIN_RECEP_F2_3"/>
    <property type="match status" value="1"/>
</dbReference>
<keyword evidence="8" id="KW-0675">Receptor</keyword>
<dbReference type="InterPro" id="IPR017981">
    <property type="entry name" value="GPCR_2-like_7TM"/>
</dbReference>
<evidence type="ECO:0000256" key="12">
    <source>
        <dbReference type="SAM" id="SignalP"/>
    </source>
</evidence>
<keyword evidence="4 11" id="KW-0812">Transmembrane</keyword>
<feature type="transmembrane region" description="Helical" evidence="11">
    <location>
        <begin position="416"/>
        <end position="433"/>
    </location>
</feature>
<dbReference type="InterPro" id="IPR000832">
    <property type="entry name" value="GPCR_2_secretin-like"/>
</dbReference>
<dbReference type="PANTHER" id="PTHR45620">
    <property type="entry name" value="PDF RECEPTOR-LIKE PROTEIN-RELATED"/>
    <property type="match status" value="1"/>
</dbReference>
<dbReference type="PROSITE" id="PS00649">
    <property type="entry name" value="G_PROTEIN_RECEP_F2_1"/>
    <property type="match status" value="1"/>
</dbReference>
<keyword evidence="10" id="KW-0807">Transducer</keyword>
<feature type="chain" id="PRO_5045192634" evidence="12">
    <location>
        <begin position="22"/>
        <end position="500"/>
    </location>
</feature>
<feature type="transmembrane region" description="Helical" evidence="11">
    <location>
        <begin position="448"/>
        <end position="476"/>
    </location>
</feature>
<feature type="signal peptide" evidence="12">
    <location>
        <begin position="1"/>
        <end position="21"/>
    </location>
</feature>
<dbReference type="SUPFAM" id="SSF111418">
    <property type="entry name" value="Hormone receptor domain"/>
    <property type="match status" value="1"/>
</dbReference>
<name>A0ABM1SA16_LIMPO</name>
<keyword evidence="15" id="KW-1185">Reference proteome</keyword>
<accession>A0ABM1SA16</accession>
<evidence type="ECO:0000256" key="4">
    <source>
        <dbReference type="ARBA" id="ARBA00022692"/>
    </source>
</evidence>
<keyword evidence="7 11" id="KW-0472">Membrane</keyword>
<dbReference type="InterPro" id="IPR017983">
    <property type="entry name" value="GPCR_2_secretin-like_CS"/>
</dbReference>
<dbReference type="GeneID" id="106458529"/>
<feature type="transmembrane region" description="Helical" evidence="11">
    <location>
        <begin position="335"/>
        <end position="355"/>
    </location>
</feature>
<keyword evidence="12" id="KW-0732">Signal</keyword>
<keyword evidence="3" id="KW-1003">Cell membrane</keyword>
<dbReference type="PROSITE" id="PS50261">
    <property type="entry name" value="G_PROTEIN_RECEP_F2_4"/>
    <property type="match status" value="1"/>
</dbReference>
<evidence type="ECO:0000259" key="14">
    <source>
        <dbReference type="PROSITE" id="PS50261"/>
    </source>
</evidence>
<feature type="transmembrane region" description="Helical" evidence="11">
    <location>
        <begin position="217"/>
        <end position="241"/>
    </location>
</feature>
<evidence type="ECO:0000259" key="13">
    <source>
        <dbReference type="PROSITE" id="PS50227"/>
    </source>
</evidence>
<dbReference type="InterPro" id="IPR050332">
    <property type="entry name" value="GPCR_2"/>
</dbReference>
<gene>
    <name evidence="16" type="primary">LOC106458529</name>
</gene>
<dbReference type="InterPro" id="IPR001879">
    <property type="entry name" value="GPCR_2_extracellular_dom"/>
</dbReference>
<dbReference type="CDD" id="cd15041">
    <property type="entry name" value="7tmB1_hormone_R"/>
    <property type="match status" value="1"/>
</dbReference>
<dbReference type="SMART" id="SM00008">
    <property type="entry name" value="HormR"/>
    <property type="match status" value="1"/>
</dbReference>
<dbReference type="Pfam" id="PF02793">
    <property type="entry name" value="HRM"/>
    <property type="match status" value="1"/>
</dbReference>
<evidence type="ECO:0000256" key="3">
    <source>
        <dbReference type="ARBA" id="ARBA00022475"/>
    </source>
</evidence>